<dbReference type="SMART" id="SM00382">
    <property type="entry name" value="AAA"/>
    <property type="match status" value="1"/>
</dbReference>
<dbReference type="InterPro" id="IPR003439">
    <property type="entry name" value="ABC_transporter-like_ATP-bd"/>
</dbReference>
<dbReference type="InterPro" id="IPR027417">
    <property type="entry name" value="P-loop_NTPase"/>
</dbReference>
<name>A0A4R4P8B5_9ACTN</name>
<dbReference type="AlphaFoldDB" id="A0A4R4P8B5"/>
<proteinExistence type="predicted"/>
<dbReference type="Pfam" id="PF00005">
    <property type="entry name" value="ABC_tran"/>
    <property type="match status" value="1"/>
</dbReference>
<feature type="region of interest" description="Disordered" evidence="3">
    <location>
        <begin position="22"/>
        <end position="44"/>
    </location>
</feature>
<evidence type="ECO:0000313" key="6">
    <source>
        <dbReference type="Proteomes" id="UP000295075"/>
    </source>
</evidence>
<comment type="caution">
    <text evidence="5">The sequence shown here is derived from an EMBL/GenBank/DDBJ whole genome shotgun (WGS) entry which is preliminary data.</text>
</comment>
<keyword evidence="1" id="KW-0547">Nucleotide-binding</keyword>
<sequence length="274" mass="29737">MTPAEEWSRRLDRSLIELGVEPAEARRLTEDSHEEARGAGADPSELYGPAAAYAVRLAQAVRTPQPRLSTMPAGEVVLRLSGVSKRYGRHTVFDNVSLTLRAGEVAAVVGANGCGKSTLLKICCGTTAPSGGVVERTARIGYAPQQGGVSGFLTPAEHFRLFGAVHGMGRRKAVSTGNQLCRRLGWRPRSGLSAARLSGGTQQKLNVVLSELNSPDLILLDEPYQGFDQDSYLDFWDQVLKWRDAGAGVLVVTHLLQDLERVDHLVELHRSEDQ</sequence>
<dbReference type="Proteomes" id="UP000295075">
    <property type="component" value="Unassembled WGS sequence"/>
</dbReference>
<gene>
    <name evidence="5" type="ORF">E1261_35435</name>
</gene>
<accession>A0A4R4P8B5</accession>
<feature type="domain" description="ABC transporter" evidence="4">
    <location>
        <begin position="78"/>
        <end position="274"/>
    </location>
</feature>
<evidence type="ECO:0000313" key="5">
    <source>
        <dbReference type="EMBL" id="TDC18435.1"/>
    </source>
</evidence>
<keyword evidence="6" id="KW-1185">Reference proteome</keyword>
<dbReference type="InterPro" id="IPR003593">
    <property type="entry name" value="AAA+_ATPase"/>
</dbReference>
<dbReference type="CDD" id="cd03230">
    <property type="entry name" value="ABC_DR_subfamily_A"/>
    <property type="match status" value="1"/>
</dbReference>
<dbReference type="GO" id="GO:0005524">
    <property type="term" value="F:ATP binding"/>
    <property type="evidence" value="ECO:0007669"/>
    <property type="project" value="UniProtKB-KW"/>
</dbReference>
<dbReference type="OrthoDB" id="9804819at2"/>
<evidence type="ECO:0000259" key="4">
    <source>
        <dbReference type="PROSITE" id="PS50893"/>
    </source>
</evidence>
<evidence type="ECO:0000256" key="3">
    <source>
        <dbReference type="SAM" id="MobiDB-lite"/>
    </source>
</evidence>
<dbReference type="RefSeq" id="WP_132414102.1">
    <property type="nucleotide sequence ID" value="NZ_SMKA01000248.1"/>
</dbReference>
<dbReference type="Gene3D" id="3.40.50.300">
    <property type="entry name" value="P-loop containing nucleotide triphosphate hydrolases"/>
    <property type="match status" value="1"/>
</dbReference>
<dbReference type="SUPFAM" id="SSF52540">
    <property type="entry name" value="P-loop containing nucleoside triphosphate hydrolases"/>
    <property type="match status" value="1"/>
</dbReference>
<dbReference type="GO" id="GO:0016887">
    <property type="term" value="F:ATP hydrolysis activity"/>
    <property type="evidence" value="ECO:0007669"/>
    <property type="project" value="InterPro"/>
</dbReference>
<dbReference type="EMBL" id="SMKA01000248">
    <property type="protein sequence ID" value="TDC18435.1"/>
    <property type="molecule type" value="Genomic_DNA"/>
</dbReference>
<dbReference type="PANTHER" id="PTHR43038">
    <property type="entry name" value="ATP-BINDING CASSETTE, SUB-FAMILY H, MEMBER 1"/>
    <property type="match status" value="1"/>
</dbReference>
<dbReference type="PANTHER" id="PTHR43038:SF7">
    <property type="entry name" value="ABC TRANSPORT SYSTEM ATP-BINDING PROTEIN"/>
    <property type="match status" value="1"/>
</dbReference>
<reference evidence="5 6" key="1">
    <citation type="submission" date="2019-03" db="EMBL/GenBank/DDBJ databases">
        <title>Draft genome sequences of novel Actinobacteria.</title>
        <authorList>
            <person name="Sahin N."/>
            <person name="Ay H."/>
            <person name="Saygin H."/>
        </authorList>
    </citation>
    <scope>NUCLEOTIDE SEQUENCE [LARGE SCALE GENOMIC DNA]</scope>
    <source>
        <strain evidence="5 6">JCM 30547</strain>
    </source>
</reference>
<evidence type="ECO:0000256" key="2">
    <source>
        <dbReference type="ARBA" id="ARBA00022840"/>
    </source>
</evidence>
<evidence type="ECO:0000256" key="1">
    <source>
        <dbReference type="ARBA" id="ARBA00022741"/>
    </source>
</evidence>
<protein>
    <submittedName>
        <fullName evidence="5">ABC transporter ATP-binding protein</fullName>
    </submittedName>
</protein>
<keyword evidence="2 5" id="KW-0067">ATP-binding</keyword>
<feature type="compositionally biased region" description="Basic and acidic residues" evidence="3">
    <location>
        <begin position="23"/>
        <end position="37"/>
    </location>
</feature>
<organism evidence="5 6">
    <name type="scientific">Kribbella albertanoniae</name>
    <dbReference type="NCBI Taxonomy" id="1266829"/>
    <lineage>
        <taxon>Bacteria</taxon>
        <taxon>Bacillati</taxon>
        <taxon>Actinomycetota</taxon>
        <taxon>Actinomycetes</taxon>
        <taxon>Propionibacteriales</taxon>
        <taxon>Kribbellaceae</taxon>
        <taxon>Kribbella</taxon>
    </lineage>
</organism>
<dbReference type="PROSITE" id="PS50893">
    <property type="entry name" value="ABC_TRANSPORTER_2"/>
    <property type="match status" value="1"/>
</dbReference>